<dbReference type="AlphaFoldDB" id="A0A8H4VIS0"/>
<dbReference type="Gene3D" id="1.20.1280.50">
    <property type="match status" value="1"/>
</dbReference>
<sequence>MEPTRKGTPISMLHEDLLWKIFLEITNDALFYPFYPSRTENRPIVTIRYCSHVCDRWRSVILSSSMIWGRLIDMDYLTGRNTDGWMKEVVSRTGTALLWMYGTVDYQFPCDHFLFHFLQENWGRVQMLVVIESPHFLEHRKKMWDFLHRPAPRLQWVDLKLWFEDTEFLSRLLFADNAPLLTDFRIGNIRKFSTDTSWISNLCDVRFTYAFHPSEILEALRRIPRLKYLEVFIGNGAVDYRGPTIILPRLRMLQFHAGNFTHAGTFLQHIAPSADRCLSANVYLLEHMVDKQEYSKEYEAPIAKHFIPYSSLHPPSVVRFAVTEHVFTLGYDASQRSLRFVPVHGGPPQYRVFHITLHTPSLASSSFMEKLSSSAWFSQVTELDLGTWYSPLDFSQLGIIPALRTFSSLKILSTNDVILHSLLRQPCSITATLFPVLTTLQIFISGRSEEKWEEPPHHRLLQFRKGIGRPLSVFEITLPRLHKSMSRPSMYITDLNMGYLEVHSGLLVKWKMEGEGPEKYQCYRCGDGHPERLHFDLANP</sequence>
<comment type="caution">
    <text evidence="1">The sequence shown here is derived from an EMBL/GenBank/DDBJ whole genome shotgun (WGS) entry which is preliminary data.</text>
</comment>
<accession>A0A8H4VIS0</accession>
<name>A0A8H4VIS0_9AGAR</name>
<dbReference type="Proteomes" id="UP000521872">
    <property type="component" value="Unassembled WGS sequence"/>
</dbReference>
<organism evidence="1 2">
    <name type="scientific">Agrocybe pediades</name>
    <dbReference type="NCBI Taxonomy" id="84607"/>
    <lineage>
        <taxon>Eukaryota</taxon>
        <taxon>Fungi</taxon>
        <taxon>Dikarya</taxon>
        <taxon>Basidiomycota</taxon>
        <taxon>Agaricomycotina</taxon>
        <taxon>Agaricomycetes</taxon>
        <taxon>Agaricomycetidae</taxon>
        <taxon>Agaricales</taxon>
        <taxon>Agaricineae</taxon>
        <taxon>Strophariaceae</taxon>
        <taxon>Agrocybe</taxon>
    </lineage>
</organism>
<dbReference type="EMBL" id="JAACJL010000058">
    <property type="protein sequence ID" value="KAF4611202.1"/>
    <property type="molecule type" value="Genomic_DNA"/>
</dbReference>
<evidence type="ECO:0000313" key="2">
    <source>
        <dbReference type="Proteomes" id="UP000521872"/>
    </source>
</evidence>
<evidence type="ECO:0008006" key="3">
    <source>
        <dbReference type="Google" id="ProtNLM"/>
    </source>
</evidence>
<evidence type="ECO:0000313" key="1">
    <source>
        <dbReference type="EMBL" id="KAF4611202.1"/>
    </source>
</evidence>
<protein>
    <recommendedName>
        <fullName evidence="3">F-box domain-containing protein</fullName>
    </recommendedName>
</protein>
<reference evidence="1 2" key="1">
    <citation type="submission" date="2019-12" db="EMBL/GenBank/DDBJ databases">
        <authorList>
            <person name="Floudas D."/>
            <person name="Bentzer J."/>
            <person name="Ahren D."/>
            <person name="Johansson T."/>
            <person name="Persson P."/>
            <person name="Tunlid A."/>
        </authorList>
    </citation>
    <scope>NUCLEOTIDE SEQUENCE [LARGE SCALE GENOMIC DNA]</scope>
    <source>
        <strain evidence="1 2">CBS 102.39</strain>
    </source>
</reference>
<keyword evidence="2" id="KW-1185">Reference proteome</keyword>
<gene>
    <name evidence="1" type="ORF">D9613_007137</name>
</gene>
<proteinExistence type="predicted"/>